<name>A0AAJ6CIJ9_9BASI</name>
<accession>A0AAJ6CIJ9</accession>
<keyword evidence="6 21" id="KW-0808">Transferase</keyword>
<proteinExistence type="predicted"/>
<dbReference type="PRINTS" id="PR00193">
    <property type="entry name" value="MYOSINHEAVY"/>
</dbReference>
<evidence type="ECO:0000256" key="5">
    <source>
        <dbReference type="ARBA" id="ARBA00022676"/>
    </source>
</evidence>
<evidence type="ECO:0000256" key="11">
    <source>
        <dbReference type="ARBA" id="ARBA00023175"/>
    </source>
</evidence>
<dbReference type="PANTHER" id="PTHR22914:SF13">
    <property type="entry name" value="CHITIN SYNTHASE"/>
    <property type="match status" value="1"/>
</dbReference>
<dbReference type="InterPro" id="IPR036400">
    <property type="entry name" value="Cyt_B5-like_heme/steroid_sf"/>
</dbReference>
<feature type="compositionally biased region" description="Basic and acidic residues" evidence="17">
    <location>
        <begin position="365"/>
        <end position="385"/>
    </location>
</feature>
<evidence type="ECO:0000256" key="4">
    <source>
        <dbReference type="ARBA" id="ARBA00022475"/>
    </source>
</evidence>
<dbReference type="GO" id="GO:0030428">
    <property type="term" value="C:cell septum"/>
    <property type="evidence" value="ECO:0007669"/>
    <property type="project" value="TreeGrafter"/>
</dbReference>
<dbReference type="Gene3D" id="1.10.10.60">
    <property type="entry name" value="Homeodomain-like"/>
    <property type="match status" value="1"/>
</dbReference>
<dbReference type="GO" id="GO:0006031">
    <property type="term" value="P:chitin biosynthetic process"/>
    <property type="evidence" value="ECO:0007669"/>
    <property type="project" value="TreeGrafter"/>
</dbReference>
<dbReference type="SMART" id="SM00242">
    <property type="entry name" value="MYSc"/>
    <property type="match status" value="1"/>
</dbReference>
<evidence type="ECO:0000313" key="21">
    <source>
        <dbReference type="EMBL" id="WFC98951.1"/>
    </source>
</evidence>
<evidence type="ECO:0000313" key="22">
    <source>
        <dbReference type="Proteomes" id="UP001219567"/>
    </source>
</evidence>
<feature type="region of interest" description="Disordered" evidence="17">
    <location>
        <begin position="343"/>
        <end position="391"/>
    </location>
</feature>
<evidence type="ECO:0000256" key="14">
    <source>
        <dbReference type="ARBA" id="ARBA00047591"/>
    </source>
</evidence>
<dbReference type="GO" id="GO:0030659">
    <property type="term" value="C:cytoplasmic vesicle membrane"/>
    <property type="evidence" value="ECO:0007669"/>
    <property type="project" value="UniProtKB-SubCell"/>
</dbReference>
<dbReference type="GO" id="GO:0016787">
    <property type="term" value="F:hydrolase activity"/>
    <property type="evidence" value="ECO:0007669"/>
    <property type="project" value="InterPro"/>
</dbReference>
<evidence type="ECO:0000256" key="8">
    <source>
        <dbReference type="ARBA" id="ARBA00022989"/>
    </source>
</evidence>
<dbReference type="InterPro" id="IPR029058">
    <property type="entry name" value="AB_hydrolase_fold"/>
</dbReference>
<feature type="domain" description="Cytochrome b5 heme-binding" evidence="20">
    <location>
        <begin position="2001"/>
        <end position="2093"/>
    </location>
</feature>
<dbReference type="InterPro" id="IPR000383">
    <property type="entry name" value="Xaa-Pro-like_dom"/>
</dbReference>
<keyword evidence="4" id="KW-1003">Cell membrane</keyword>
<dbReference type="InterPro" id="IPR027417">
    <property type="entry name" value="P-loop_NTPase"/>
</dbReference>
<comment type="subcellular location">
    <subcellularLocation>
        <location evidence="2">Cell membrane</location>
        <topology evidence="2">Multi-pass membrane protein</topology>
    </subcellularLocation>
    <subcellularLocation>
        <location evidence="1">Cytoplasmic vesicle membrane</location>
        <topology evidence="1">Multi-pass membrane protein</topology>
    </subcellularLocation>
</comment>
<evidence type="ECO:0000256" key="1">
    <source>
        <dbReference type="ARBA" id="ARBA00004439"/>
    </source>
</evidence>
<keyword evidence="9" id="KW-0518">Myosin</keyword>
<dbReference type="Gene3D" id="3.10.120.10">
    <property type="entry name" value="Cytochrome b5-like heme/steroid binding domain"/>
    <property type="match status" value="1"/>
</dbReference>
<feature type="transmembrane region" description="Helical" evidence="18">
    <location>
        <begin position="2529"/>
        <end position="2548"/>
    </location>
</feature>
<dbReference type="EC" id="2.4.1.16" evidence="3"/>
<evidence type="ECO:0000256" key="3">
    <source>
        <dbReference type="ARBA" id="ARBA00012543"/>
    </source>
</evidence>
<dbReference type="EMBL" id="CP119944">
    <property type="protein sequence ID" value="WFC98951.1"/>
    <property type="molecule type" value="Genomic_DNA"/>
</dbReference>
<evidence type="ECO:0000256" key="15">
    <source>
        <dbReference type="ARBA" id="ARBA00048461"/>
    </source>
</evidence>
<dbReference type="PANTHER" id="PTHR22914">
    <property type="entry name" value="CHITIN SYNTHASE"/>
    <property type="match status" value="1"/>
</dbReference>
<evidence type="ECO:0000256" key="17">
    <source>
        <dbReference type="SAM" id="MobiDB-lite"/>
    </source>
</evidence>
<evidence type="ECO:0000256" key="10">
    <source>
        <dbReference type="ARBA" id="ARBA00023136"/>
    </source>
</evidence>
<keyword evidence="7 18" id="KW-0812">Transmembrane</keyword>
<dbReference type="SMART" id="SM01117">
    <property type="entry name" value="Cyt-b5"/>
    <property type="match status" value="2"/>
</dbReference>
<dbReference type="GO" id="GO:0031505">
    <property type="term" value="P:fungal-type cell wall organization"/>
    <property type="evidence" value="ECO:0007669"/>
    <property type="project" value="TreeGrafter"/>
</dbReference>
<dbReference type="Pfam" id="PF02129">
    <property type="entry name" value="Peptidase_S15"/>
    <property type="match status" value="1"/>
</dbReference>
<keyword evidence="22" id="KW-1185">Reference proteome</keyword>
<dbReference type="SUPFAM" id="SSF52540">
    <property type="entry name" value="P-loop containing nucleoside triphosphate hydrolases"/>
    <property type="match status" value="1"/>
</dbReference>
<feature type="domain" description="Cytochrome b5 heme-binding" evidence="20">
    <location>
        <begin position="1872"/>
        <end position="1948"/>
    </location>
</feature>
<sequence length="2840" mass="318047">MLGPEGATASERVVATDSDDSQRDIRPRPRPAHSCDTSRCGNSRELTKQIEDLESDLQVSAEIGQALLRRQDTLVNKSLGETDKHAMQREQLSKRLTQSIKEKQTLERKLAQAQFDLEAADQNHHAVLKELSDMRQQLKQMKTYRLKAVTLETKMDYTNSELQDLRHELDMERQRARAAECRSEQVITQRCTELNEVLDGISKQHAVTSSWDPLFQRLLLCVPQEKVALRSLMEDFESVAFENVRLRKTFDSCRQEIKRLRRLSKARTDVEMRDKLPNPERPLVDELSDAELPSKKDLASLDAQKSDSSPRFLEDALPISASTSVRSAMSDQTARVSSTLSYYERDSDMQAPETSATTPSALSRKMHEDRSSHDADSPRTSRSDQGESDNVFTSRSNLFASALESGQRLLNRLAHADIDTLAKRLQRQKLAGDVSHLSRNTIQSSIRDIEQFRDRSRSRLEREMRESRLHRSSHADSCLVTKRDMLVFIKLQRDLLYEIARLRRVVNEVHLNPGNAAEILYEHLNASMNHAPKGSWLARMLTGASTVTDTTSPTSTDPSLPAVNTLQGSMFTRFVGSTPSTPTRTPARNAKRANALPIHMLPRPSVAKPTPMAIQACGSQVPLAGSHFPASGSQNVKMPASLLSQYTPAKDRVRNRRSLYLRETEESPHGNGELFEISRPLRPRGRGLSDSSIHTTYMEHGERDLRHDRLSNANMVPTPLSIRVAPQVELSARLYLPKGDCCGLAVIAHPYGYLGGTQDDRVVHGIAKVLVDHGFQTVTYDARGAGSSGGHGSWTMRAESDDFQRVADHCFAQLPHNEGQKVIFCGYSAGALQASTARMPSDGKWSNAKAHYLLVAYPVGVRWLLTCFHGSFYEAKLQEVMDLCSKGVASALIIVGMNDQFTSASSFQGSAVLQDDMAGAEQDLPGDLANLILASKEGVVSDAAVTAVLSERLAHSKPYTWASATALVSVNSYRDSSAMDADAAEHSSVYHDLGELDPHPYALAVRAYHRMLRTQQSQSIVYHGVTDSGKSHVMQLVTEHLLSLSSSNTPQESHRADQVRCAQHVLSAFGCAKTNHSEHSSRHATYLELHFNTEGRLAGGKVLAFGLDKHRLHDRAPGERIYTIFYQLLAGATNEERTRYHLNELITPKMLPPGTTPSKEDARACDWTRSAFAALGLKDKHVQGLFRVLAALLHLSEIEFCDETQGDGTAQIANPVALQRSAEILQVNQDELSQSLLMDTRYIGNERVTQMLNMRDARRQLDALIQNLYAVLFAFVVEVVNQKLAPTTMSHPLHLVQLDSTGFVTRIEAGKPRAGHFDDLMKNYQAELLRHVDLRYVLDKHSPENQLLTADQMPIPSTNDFQDTIPLMRGKAVPLEGEVPPAAGLIGDYHRAFRLILDGIRKENDDRALLADMDAYCTDRAFSPSDPRRGTLSFGVNHSLGPCAYTVTQHQRSELDLLPTQQYQLLRTSGSNFISRLFAGPGMTVESHLTDRQVVLRAQVASRPLRRPTPLDGRAFGWGSERVQSVSQQLDNALLGLLRILHSTDTCWRVFCIRPNDLSQPNAFDTKRVARQVKAWVLPEWLKRMQHSLMAPMSFDAFCTRYYTLLHTTLGEAVFSAADARGLLLEFAHSQKWTDPNDMVLGTSFVCFTYRAYFQLEDLLRNVLGERMIGAAPLPSTEPRKRTTLGASRQDVLSQDPARSETTHPNAMHGSFTGEGSDPLMYHAAEPFHDSELQYPSIHVNGHQSDASLLQSEDNFAPYDSKYTTQNAPLTSWAPAPDTTSLEKNALLAPTEVKRVPTTRLRRWWVRLTWALTWYIPNSVLTNVGGMKRPDVRMAWREKLSICMLIFLLCAVTIFYIVGVGKILCPDYNKAYNSGQLGEHSTSKSYFVAVQGKVYDLTRFYKLDHSDLTQLPVTEDVMLQLAGLDLTPYFPVPLSVGCSGLVSDGSLQLSTNENLTASIGQAVHTSGSAQTYKNTKLDNFNWYSNRFLPKMQQYYKGIYVYDPKEISTDGSWRDWAIVDGKVYDLTNYLYTTNLYSSDSKYSFLDTDLVNLFEAQAGSDISKDFHSVMNGMSSTQRAQTQQCLDNAFYMGKSDFRLTARCQAQNYILLSFSILIFCTITAKFLSALQLVRKPSPERQDRFVICHIPCYTEDEDSLRKTIDSITVQEYDDKRKLLYIVCDGMITGSGNDRPTPRIVLDILGVDPSVDPETLPFHSIAEGSKQLNYGKVYSGLYEYEGHLVPYIVVIKVGRPTEKSKPGNRGKRDTQVLLMRYLNRVHFDQPMSPLELEMYHHMRNVIGIDPAFYEFILMVDADTGIAVDGLNRLVAAGTNDHSIIAVCGETLLENANSSWWTMVQVYEYYISHNLAKAFESMFGSVTCLPGCFTLYRIRSADKGRPLFISNQIIDDYSENQVDTLHKKNLFALGEDRYLTTLLLKHFPLYRTKFRADASAMTIAPDKFSVLISQRRRWINSTIHNLAELVMMDGLCGFCLFSMRFIVFIDLLGTIILPATTVYMVYLIVSVATGSSPLPIIAIVMIAATYGLQAIIFLLKTQWQYIGWMLIYLLAYPIHSFLLPIYSFWHMDDFSWGNTRVVVGEKGNMKVVAGTDDEPFDESMIPKKRYSDYQQEIAADRDVSRAGPLYEPRRDLRSSMPDSEYMDYFQHTNLLGKGAHRQSQISSASINSYGAPRESKSGMSTIFPPSQPVSMYGMPPMGMPPPHLSMYGVPQANMSMYSMPMGMPPAMPPAMSMYGAPAYMPNNLAARPASFANMETTSSLLPVVNTSDPTDDELYDAIQSYLAAQPSLMHITKRHVRDAVSASMPNADLSSRRTQMNRMIDELLSGS</sequence>
<evidence type="ECO:0000256" key="9">
    <source>
        <dbReference type="ARBA" id="ARBA00023123"/>
    </source>
</evidence>
<evidence type="ECO:0000256" key="12">
    <source>
        <dbReference type="ARBA" id="ARBA00023180"/>
    </source>
</evidence>
<keyword evidence="12" id="KW-0325">Glycoprotein</keyword>
<evidence type="ECO:0000256" key="7">
    <source>
        <dbReference type="ARBA" id="ARBA00022692"/>
    </source>
</evidence>
<dbReference type="Gene3D" id="3.40.850.10">
    <property type="entry name" value="Kinesin motor domain"/>
    <property type="match status" value="1"/>
</dbReference>
<dbReference type="GO" id="GO:0005886">
    <property type="term" value="C:plasma membrane"/>
    <property type="evidence" value="ECO:0007669"/>
    <property type="project" value="UniProtKB-SubCell"/>
</dbReference>
<dbReference type="InterPro" id="IPR029044">
    <property type="entry name" value="Nucleotide-diphossugar_trans"/>
</dbReference>
<keyword evidence="13" id="KW-0968">Cytoplasmic vesicle</keyword>
<dbReference type="InterPro" id="IPR036961">
    <property type="entry name" value="Kinesin_motor_dom_sf"/>
</dbReference>
<feature type="region of interest" description="Disordered" evidence="17">
    <location>
        <begin position="1673"/>
        <end position="1713"/>
    </location>
</feature>
<keyword evidence="5 21" id="KW-0328">Glycosyltransferase</keyword>
<dbReference type="SUPFAM" id="SSF109715">
    <property type="entry name" value="DEK C-terminal domain"/>
    <property type="match status" value="1"/>
</dbReference>
<dbReference type="GO" id="GO:0003774">
    <property type="term" value="F:cytoskeletal motor activity"/>
    <property type="evidence" value="ECO:0007669"/>
    <property type="project" value="InterPro"/>
</dbReference>
<feature type="domain" description="Myosin motor" evidence="19">
    <location>
        <begin position="917"/>
        <end position="1662"/>
    </location>
</feature>
<feature type="region of interest" description="Disordered" evidence="17">
    <location>
        <begin position="1"/>
        <end position="41"/>
    </location>
</feature>
<feature type="coiled-coil region" evidence="16">
    <location>
        <begin position="89"/>
        <end position="182"/>
    </location>
</feature>
<dbReference type="Gene3D" id="1.20.120.720">
    <property type="entry name" value="Myosin VI head, motor domain, U50 subdomain"/>
    <property type="match status" value="1"/>
</dbReference>
<comment type="catalytic activity">
    <reaction evidence="15">
        <text>a monoacylglycerol + H2O = glycerol + a fatty acid + H(+)</text>
        <dbReference type="Rhea" id="RHEA:15245"/>
        <dbReference type="ChEBI" id="CHEBI:15377"/>
        <dbReference type="ChEBI" id="CHEBI:15378"/>
        <dbReference type="ChEBI" id="CHEBI:17408"/>
        <dbReference type="ChEBI" id="CHEBI:17754"/>
        <dbReference type="ChEBI" id="CHEBI:28868"/>
    </reaction>
</comment>
<feature type="transmembrane region" description="Helical" evidence="18">
    <location>
        <begin position="2504"/>
        <end position="2522"/>
    </location>
</feature>
<gene>
    <name evidence="21" type="ORF">MYAM1_001684</name>
</gene>
<dbReference type="Gene3D" id="1.10.10.820">
    <property type="match status" value="1"/>
</dbReference>
<reference evidence="21 22" key="1">
    <citation type="submission" date="2023-03" db="EMBL/GenBank/DDBJ databases">
        <title>Mating type loci evolution in Malassezia.</title>
        <authorList>
            <person name="Coelho M.A."/>
        </authorList>
    </citation>
    <scope>NUCLEOTIDE SEQUENCE [LARGE SCALE GENOMIC DNA]</scope>
    <source>
        <strain evidence="21 22">CBS 9725</strain>
    </source>
</reference>
<dbReference type="InterPro" id="IPR001609">
    <property type="entry name" value="Myosin_head_motor_dom-like"/>
</dbReference>
<dbReference type="InterPro" id="IPR014876">
    <property type="entry name" value="DEK_C"/>
</dbReference>
<dbReference type="InterPro" id="IPR001199">
    <property type="entry name" value="Cyt_B5-like_heme/steroid-bd"/>
</dbReference>
<evidence type="ECO:0000256" key="16">
    <source>
        <dbReference type="SAM" id="Coils"/>
    </source>
</evidence>
<dbReference type="SUPFAM" id="SSF53474">
    <property type="entry name" value="alpha/beta-Hydrolases"/>
    <property type="match status" value="1"/>
</dbReference>
<dbReference type="GO" id="GO:0004100">
    <property type="term" value="F:chitin synthase activity"/>
    <property type="evidence" value="ECO:0007669"/>
    <property type="project" value="UniProtKB-EC"/>
</dbReference>
<feature type="transmembrane region" description="Helical" evidence="18">
    <location>
        <begin position="2105"/>
        <end position="2129"/>
    </location>
</feature>
<keyword evidence="11" id="KW-0505">Motor protein</keyword>
<evidence type="ECO:0000256" key="6">
    <source>
        <dbReference type="ARBA" id="ARBA00022679"/>
    </source>
</evidence>
<evidence type="ECO:0000256" key="13">
    <source>
        <dbReference type="ARBA" id="ARBA00023329"/>
    </source>
</evidence>
<dbReference type="SUPFAM" id="SSF53448">
    <property type="entry name" value="Nucleotide-diphospho-sugar transferases"/>
    <property type="match status" value="1"/>
</dbReference>
<keyword evidence="8 18" id="KW-1133">Transmembrane helix</keyword>
<dbReference type="SUPFAM" id="SSF55856">
    <property type="entry name" value="Cytochrome b5-like heme/steroid binding domain"/>
    <property type="match status" value="1"/>
</dbReference>
<protein>
    <recommendedName>
        <fullName evidence="3">chitin synthase</fullName>
        <ecNumber evidence="3">2.4.1.16</ecNumber>
    </recommendedName>
</protein>
<evidence type="ECO:0000256" key="2">
    <source>
        <dbReference type="ARBA" id="ARBA00004651"/>
    </source>
</evidence>
<evidence type="ECO:0000259" key="20">
    <source>
        <dbReference type="SMART" id="SM01117"/>
    </source>
</evidence>
<dbReference type="Gene3D" id="1.20.58.530">
    <property type="match status" value="1"/>
</dbReference>
<evidence type="ECO:0000256" key="18">
    <source>
        <dbReference type="SAM" id="Phobius"/>
    </source>
</evidence>
<dbReference type="GO" id="GO:0005524">
    <property type="term" value="F:ATP binding"/>
    <property type="evidence" value="ECO:0007669"/>
    <property type="project" value="InterPro"/>
</dbReference>
<dbReference type="Pfam" id="PF08766">
    <property type="entry name" value="DEK_C"/>
    <property type="match status" value="1"/>
</dbReference>
<feature type="transmembrane region" description="Helical" evidence="18">
    <location>
        <begin position="1842"/>
        <end position="1864"/>
    </location>
</feature>
<feature type="region of interest" description="Disordered" evidence="17">
    <location>
        <begin position="271"/>
        <end position="312"/>
    </location>
</feature>
<dbReference type="Pfam" id="PF03142">
    <property type="entry name" value="Chitin_synth_2"/>
    <property type="match status" value="1"/>
</dbReference>
<dbReference type="GO" id="GO:0016459">
    <property type="term" value="C:myosin complex"/>
    <property type="evidence" value="ECO:0007669"/>
    <property type="project" value="UniProtKB-KW"/>
</dbReference>
<feature type="transmembrane region" description="Helical" evidence="18">
    <location>
        <begin position="1804"/>
        <end position="1821"/>
    </location>
</feature>
<feature type="compositionally biased region" description="Polar residues" evidence="17">
    <location>
        <begin position="352"/>
        <end position="361"/>
    </location>
</feature>
<dbReference type="InterPro" id="IPR004835">
    <property type="entry name" value="Chitin_synth"/>
</dbReference>
<evidence type="ECO:0000259" key="19">
    <source>
        <dbReference type="SMART" id="SM00242"/>
    </source>
</evidence>
<dbReference type="Proteomes" id="UP001219567">
    <property type="component" value="Chromosome 2"/>
</dbReference>
<dbReference type="Pfam" id="PF00063">
    <property type="entry name" value="Myosin_head"/>
    <property type="match status" value="1"/>
</dbReference>
<dbReference type="Pfam" id="PF00173">
    <property type="entry name" value="Cyt-b5"/>
    <property type="match status" value="1"/>
</dbReference>
<feature type="compositionally biased region" description="Basic and acidic residues" evidence="17">
    <location>
        <begin position="271"/>
        <end position="284"/>
    </location>
</feature>
<feature type="transmembrane region" description="Helical" evidence="18">
    <location>
        <begin position="2554"/>
        <end position="2578"/>
    </location>
</feature>
<keyword evidence="16" id="KW-0175">Coiled coil</keyword>
<keyword evidence="10 18" id="KW-0472">Membrane</keyword>
<organism evidence="21 22">
    <name type="scientific">Malassezia yamatoensis</name>
    <dbReference type="NCBI Taxonomy" id="253288"/>
    <lineage>
        <taxon>Eukaryota</taxon>
        <taxon>Fungi</taxon>
        <taxon>Dikarya</taxon>
        <taxon>Basidiomycota</taxon>
        <taxon>Ustilaginomycotina</taxon>
        <taxon>Malasseziomycetes</taxon>
        <taxon>Malasseziales</taxon>
        <taxon>Malasseziaceae</taxon>
        <taxon>Malassezia</taxon>
    </lineage>
</organism>
<comment type="catalytic activity">
    <reaction evidence="14">
        <text>a diacylglycerol + H2O = a monoacylglycerol + a fatty acid + H(+)</text>
        <dbReference type="Rhea" id="RHEA:32731"/>
        <dbReference type="ChEBI" id="CHEBI:15377"/>
        <dbReference type="ChEBI" id="CHEBI:15378"/>
        <dbReference type="ChEBI" id="CHEBI:17408"/>
        <dbReference type="ChEBI" id="CHEBI:18035"/>
        <dbReference type="ChEBI" id="CHEBI:28868"/>
    </reaction>
</comment>
<dbReference type="Gene3D" id="3.40.50.1820">
    <property type="entry name" value="alpha/beta hydrolase"/>
    <property type="match status" value="1"/>
</dbReference>